<feature type="region of interest" description="Disordered" evidence="4">
    <location>
        <begin position="124"/>
        <end position="167"/>
    </location>
</feature>
<comment type="similarity">
    <text evidence="1">Belongs to the bacterial solute-binding protein 9 family.</text>
</comment>
<protein>
    <submittedName>
        <fullName evidence="6">Zinc ABC transporter substrate-binding protein</fullName>
    </submittedName>
</protein>
<dbReference type="OrthoDB" id="9810636at2"/>
<evidence type="ECO:0000256" key="3">
    <source>
        <dbReference type="ARBA" id="ARBA00022729"/>
    </source>
</evidence>
<keyword evidence="7" id="KW-1185">Reference proteome</keyword>
<dbReference type="GO" id="GO:0046872">
    <property type="term" value="F:metal ion binding"/>
    <property type="evidence" value="ECO:0007669"/>
    <property type="project" value="InterPro"/>
</dbReference>
<reference evidence="6 7" key="1">
    <citation type="submission" date="2018-11" db="EMBL/GenBank/DDBJ databases">
        <title>The genome draft of YIM 96095.</title>
        <authorList>
            <person name="Tang S.-K."/>
            <person name="Chunyu W.-X."/>
            <person name="Feng Y.-Z."/>
        </authorList>
    </citation>
    <scope>NUCLEOTIDE SEQUENCE [LARGE SCALE GENOMIC DNA]</scope>
    <source>
        <strain evidence="6 7">YIM 96095</strain>
    </source>
</reference>
<evidence type="ECO:0000256" key="4">
    <source>
        <dbReference type="SAM" id="MobiDB-lite"/>
    </source>
</evidence>
<feature type="compositionally biased region" description="Basic and acidic residues" evidence="4">
    <location>
        <begin position="129"/>
        <end position="164"/>
    </location>
</feature>
<keyword evidence="2" id="KW-0813">Transport</keyword>
<dbReference type="Proteomes" id="UP000269198">
    <property type="component" value="Unassembled WGS sequence"/>
</dbReference>
<sequence length="331" mass="35273">MRFAMPVRVTAACAASVLAVATSGCGGQSDEDDGAGVSVITGVYPFEWLTTQVGGDHVDVNNLTEPGVDPHALELSPRQTGQVSEADVAFYVSGLQPAVDDAIEQEGGRSALDVAELVELLPAEEEDDGHDHGEEDDNHGHDEEGAEHEDEHGDHDHGAKDPHMWLDPNRMSQAAEGLAERLAEVDPDHAEEYRANAETTTETLTGIDEEYSGTLADCESRDIVVNHAAFSYLAADYDLNQISVSGIDPDSEPSPARVAEVADLVEEHDVTTVFTETLAPPETAETIAEEANVEVAVLDPLEGITEESPGDDYPSVMEANLETLSSALRCS</sequence>
<evidence type="ECO:0000256" key="1">
    <source>
        <dbReference type="ARBA" id="ARBA00011028"/>
    </source>
</evidence>
<dbReference type="GO" id="GO:0030001">
    <property type="term" value="P:metal ion transport"/>
    <property type="evidence" value="ECO:0007669"/>
    <property type="project" value="InterPro"/>
</dbReference>
<comment type="caution">
    <text evidence="6">The sequence shown here is derived from an EMBL/GenBank/DDBJ whole genome shotgun (WGS) entry which is preliminary data.</text>
</comment>
<evidence type="ECO:0000256" key="2">
    <source>
        <dbReference type="ARBA" id="ARBA00022448"/>
    </source>
</evidence>
<evidence type="ECO:0000256" key="5">
    <source>
        <dbReference type="SAM" id="SignalP"/>
    </source>
</evidence>
<gene>
    <name evidence="6" type="ORF">EFW17_16075</name>
</gene>
<dbReference type="AlphaFoldDB" id="A0A3N0E6M4"/>
<dbReference type="SUPFAM" id="SSF53807">
    <property type="entry name" value="Helical backbone' metal receptor"/>
    <property type="match status" value="1"/>
</dbReference>
<dbReference type="InterPro" id="IPR006127">
    <property type="entry name" value="ZnuA-like"/>
</dbReference>
<proteinExistence type="inferred from homology"/>
<dbReference type="EMBL" id="RJMB01000016">
    <property type="protein sequence ID" value="RNL83512.1"/>
    <property type="molecule type" value="Genomic_DNA"/>
</dbReference>
<dbReference type="Pfam" id="PF01297">
    <property type="entry name" value="ZnuA"/>
    <property type="match status" value="1"/>
</dbReference>
<name>A0A3N0E6M4_9ACTN</name>
<dbReference type="InterPro" id="IPR050492">
    <property type="entry name" value="Bact_metal-bind_prot9"/>
</dbReference>
<dbReference type="Gene3D" id="3.40.50.1980">
    <property type="entry name" value="Nitrogenase molybdenum iron protein domain"/>
    <property type="match status" value="2"/>
</dbReference>
<evidence type="ECO:0000313" key="6">
    <source>
        <dbReference type="EMBL" id="RNL83512.1"/>
    </source>
</evidence>
<dbReference type="RefSeq" id="WP_123202219.1">
    <property type="nucleotide sequence ID" value="NZ_RJMB01000016.1"/>
</dbReference>
<dbReference type="PANTHER" id="PTHR42953">
    <property type="entry name" value="HIGH-AFFINITY ZINC UPTAKE SYSTEM PROTEIN ZNUA-RELATED"/>
    <property type="match status" value="1"/>
</dbReference>
<keyword evidence="3 5" id="KW-0732">Signal</keyword>
<organism evidence="6 7">
    <name type="scientific">Halostreptopolyspora alba</name>
    <dbReference type="NCBI Taxonomy" id="2487137"/>
    <lineage>
        <taxon>Bacteria</taxon>
        <taxon>Bacillati</taxon>
        <taxon>Actinomycetota</taxon>
        <taxon>Actinomycetes</taxon>
        <taxon>Streptosporangiales</taxon>
        <taxon>Nocardiopsidaceae</taxon>
        <taxon>Halostreptopolyspora</taxon>
    </lineage>
</organism>
<evidence type="ECO:0000313" key="7">
    <source>
        <dbReference type="Proteomes" id="UP000269198"/>
    </source>
</evidence>
<feature type="signal peptide" evidence="5">
    <location>
        <begin position="1"/>
        <end position="21"/>
    </location>
</feature>
<feature type="chain" id="PRO_5039078490" evidence="5">
    <location>
        <begin position="22"/>
        <end position="331"/>
    </location>
</feature>
<dbReference type="PANTHER" id="PTHR42953:SF3">
    <property type="entry name" value="HIGH-AFFINITY ZINC UPTAKE SYSTEM PROTEIN ZNUA"/>
    <property type="match status" value="1"/>
</dbReference>
<accession>A0A3N0E6M4</accession>
<dbReference type="PROSITE" id="PS51257">
    <property type="entry name" value="PROKAR_LIPOPROTEIN"/>
    <property type="match status" value="1"/>
</dbReference>